<dbReference type="InterPro" id="IPR036388">
    <property type="entry name" value="WH-like_DNA-bd_sf"/>
</dbReference>
<keyword evidence="3" id="KW-0804">Transcription</keyword>
<evidence type="ECO:0000256" key="2">
    <source>
        <dbReference type="ARBA" id="ARBA00023125"/>
    </source>
</evidence>
<organism evidence="5 6">
    <name type="scientific">Streptomyces hazeniae</name>
    <dbReference type="NCBI Taxonomy" id="3075538"/>
    <lineage>
        <taxon>Bacteria</taxon>
        <taxon>Bacillati</taxon>
        <taxon>Actinomycetota</taxon>
        <taxon>Actinomycetes</taxon>
        <taxon>Kitasatosporales</taxon>
        <taxon>Streptomycetaceae</taxon>
        <taxon>Streptomyces</taxon>
    </lineage>
</organism>
<name>A0ABU2NPC0_9ACTN</name>
<evidence type="ECO:0000313" key="6">
    <source>
        <dbReference type="Proteomes" id="UP001183414"/>
    </source>
</evidence>
<dbReference type="RefSeq" id="WP_311672483.1">
    <property type="nucleotide sequence ID" value="NZ_JAVREQ010000004.1"/>
</dbReference>
<dbReference type="SUPFAM" id="SSF46785">
    <property type="entry name" value="Winged helix' DNA-binding domain"/>
    <property type="match status" value="1"/>
</dbReference>
<dbReference type="Pfam" id="PF00392">
    <property type="entry name" value="GntR"/>
    <property type="match status" value="1"/>
</dbReference>
<sequence>MSGDSHSAGGERRPRDVVVQALRQRISRGDLRVGQQVPTQARLSEEYDVPRGAVRRALEVLEDEGLIRRARQGTSAEVVRAVSGRLTPNAPTPAKVSRAQRERERAVRARTHLPRSAGLELAERLTRAFQQDRVTVDAYCSSGETLASALAGPMVAMTADAPRPESVRVRILLPDPDRALALPQVIGDPEDARPRARLREVMDNIYGSLRHSLRMLEVREIVPEVRVEARRVAITPTQRVYILNGEEVLAGHYRVQPRRVELYRDPMEIYDVLGLEGMLFRHTAVPGDQVTEAYVQQTQQWFDSLWETIARPTGE</sequence>
<dbReference type="PRINTS" id="PR00035">
    <property type="entry name" value="HTHGNTR"/>
</dbReference>
<keyword evidence="6" id="KW-1185">Reference proteome</keyword>
<protein>
    <submittedName>
        <fullName evidence="5">Winged helix-turn-helix domain-containing protein</fullName>
    </submittedName>
</protein>
<evidence type="ECO:0000259" key="4">
    <source>
        <dbReference type="PROSITE" id="PS50949"/>
    </source>
</evidence>
<dbReference type="SMART" id="SM00345">
    <property type="entry name" value="HTH_GNTR"/>
    <property type="match status" value="1"/>
</dbReference>
<dbReference type="InterPro" id="IPR000524">
    <property type="entry name" value="Tscrpt_reg_HTH_GntR"/>
</dbReference>
<keyword evidence="2" id="KW-0238">DNA-binding</keyword>
<accession>A0ABU2NPC0</accession>
<dbReference type="Proteomes" id="UP001183414">
    <property type="component" value="Unassembled WGS sequence"/>
</dbReference>
<dbReference type="PROSITE" id="PS50949">
    <property type="entry name" value="HTH_GNTR"/>
    <property type="match status" value="1"/>
</dbReference>
<dbReference type="InterPro" id="IPR036390">
    <property type="entry name" value="WH_DNA-bd_sf"/>
</dbReference>
<evidence type="ECO:0000313" key="5">
    <source>
        <dbReference type="EMBL" id="MDT0378625.1"/>
    </source>
</evidence>
<keyword evidence="1" id="KW-0805">Transcription regulation</keyword>
<gene>
    <name evidence="5" type="ORF">RM572_07505</name>
</gene>
<reference evidence="6" key="1">
    <citation type="submission" date="2023-07" db="EMBL/GenBank/DDBJ databases">
        <title>30 novel species of actinomycetes from the DSMZ collection.</title>
        <authorList>
            <person name="Nouioui I."/>
        </authorList>
    </citation>
    <scope>NUCLEOTIDE SEQUENCE [LARGE SCALE GENOMIC DNA]</scope>
    <source>
        <strain evidence="6">DSM 42041</strain>
    </source>
</reference>
<dbReference type="EMBL" id="JAVREQ010000004">
    <property type="protein sequence ID" value="MDT0378625.1"/>
    <property type="molecule type" value="Genomic_DNA"/>
</dbReference>
<evidence type="ECO:0000256" key="1">
    <source>
        <dbReference type="ARBA" id="ARBA00023015"/>
    </source>
</evidence>
<comment type="caution">
    <text evidence="5">The sequence shown here is derived from an EMBL/GenBank/DDBJ whole genome shotgun (WGS) entry which is preliminary data.</text>
</comment>
<feature type="domain" description="HTH gntR-type" evidence="4">
    <location>
        <begin position="12"/>
        <end position="81"/>
    </location>
</feature>
<proteinExistence type="predicted"/>
<dbReference type="CDD" id="cd07377">
    <property type="entry name" value="WHTH_GntR"/>
    <property type="match status" value="1"/>
</dbReference>
<dbReference type="Gene3D" id="1.10.10.10">
    <property type="entry name" value="Winged helix-like DNA-binding domain superfamily/Winged helix DNA-binding domain"/>
    <property type="match status" value="1"/>
</dbReference>
<evidence type="ECO:0000256" key="3">
    <source>
        <dbReference type="ARBA" id="ARBA00023163"/>
    </source>
</evidence>